<keyword evidence="3 7" id="KW-1133">Transmembrane helix</keyword>
<dbReference type="GO" id="GO:0008932">
    <property type="term" value="F:lytic endotransglycosylase activity"/>
    <property type="evidence" value="ECO:0007669"/>
    <property type="project" value="UniProtKB-UniRule"/>
</dbReference>
<proteinExistence type="inferred from homology"/>
<evidence type="ECO:0000256" key="3">
    <source>
        <dbReference type="ARBA" id="ARBA00022989"/>
    </source>
</evidence>
<dbReference type="GO" id="GO:0005886">
    <property type="term" value="C:plasma membrane"/>
    <property type="evidence" value="ECO:0007669"/>
    <property type="project" value="UniProtKB-UniRule"/>
</dbReference>
<dbReference type="Gene3D" id="3.30.160.60">
    <property type="entry name" value="Classic Zinc Finger"/>
    <property type="match status" value="1"/>
</dbReference>
<dbReference type="NCBIfam" id="TIGR00247">
    <property type="entry name" value="endolytic transglycosylase MltG"/>
    <property type="match status" value="1"/>
</dbReference>
<dbReference type="HAMAP" id="MF_02065">
    <property type="entry name" value="MltG"/>
    <property type="match status" value="1"/>
</dbReference>
<dbReference type="AlphaFoldDB" id="A0A219BA03"/>
<evidence type="ECO:0000256" key="6">
    <source>
        <dbReference type="ARBA" id="ARBA00023316"/>
    </source>
</evidence>
<protein>
    <recommendedName>
        <fullName evidence="7">Endolytic murein transglycosylase</fullName>
        <ecNumber evidence="7">4.2.2.29</ecNumber>
    </recommendedName>
    <alternativeName>
        <fullName evidence="7">Peptidoglycan lytic transglycosylase</fullName>
    </alternativeName>
    <alternativeName>
        <fullName evidence="7">Peptidoglycan polymerization terminase</fullName>
    </alternativeName>
</protein>
<dbReference type="GO" id="GO:0009252">
    <property type="term" value="P:peptidoglycan biosynthetic process"/>
    <property type="evidence" value="ECO:0007669"/>
    <property type="project" value="UniProtKB-UniRule"/>
</dbReference>
<evidence type="ECO:0000313" key="8">
    <source>
        <dbReference type="EMBL" id="OWV34639.1"/>
    </source>
</evidence>
<dbReference type="Gene3D" id="3.30.1490.480">
    <property type="entry name" value="Endolytic murein transglycosylase"/>
    <property type="match status" value="1"/>
</dbReference>
<keyword evidence="4 7" id="KW-0472">Membrane</keyword>
<dbReference type="Proteomes" id="UP000198462">
    <property type="component" value="Unassembled WGS sequence"/>
</dbReference>
<comment type="caution">
    <text evidence="8">The sequence shown here is derived from an EMBL/GenBank/DDBJ whole genome shotgun (WGS) entry which is preliminary data.</text>
</comment>
<dbReference type="EMBL" id="NFZT01000001">
    <property type="protein sequence ID" value="OWV34639.1"/>
    <property type="molecule type" value="Genomic_DNA"/>
</dbReference>
<keyword evidence="1 7" id="KW-1003">Cell membrane</keyword>
<evidence type="ECO:0000256" key="4">
    <source>
        <dbReference type="ARBA" id="ARBA00023136"/>
    </source>
</evidence>
<keyword evidence="6 7" id="KW-0961">Cell wall biogenesis/degradation</keyword>
<dbReference type="OrthoDB" id="9814591at2"/>
<keyword evidence="5 7" id="KW-0456">Lyase</keyword>
<dbReference type="CDD" id="cd08010">
    <property type="entry name" value="MltG_like"/>
    <property type="match status" value="1"/>
</dbReference>
<dbReference type="EC" id="4.2.2.29" evidence="7"/>
<evidence type="ECO:0000256" key="2">
    <source>
        <dbReference type="ARBA" id="ARBA00022692"/>
    </source>
</evidence>
<dbReference type="InterPro" id="IPR003770">
    <property type="entry name" value="MLTG-like"/>
</dbReference>
<organism evidence="8 9">
    <name type="scientific">Pacificimonas flava</name>
    <dbReference type="NCBI Taxonomy" id="1234595"/>
    <lineage>
        <taxon>Bacteria</taxon>
        <taxon>Pseudomonadati</taxon>
        <taxon>Pseudomonadota</taxon>
        <taxon>Alphaproteobacteria</taxon>
        <taxon>Sphingomonadales</taxon>
        <taxon>Sphingosinicellaceae</taxon>
        <taxon>Pacificimonas</taxon>
    </lineage>
</organism>
<dbReference type="Pfam" id="PF02618">
    <property type="entry name" value="YceG"/>
    <property type="match status" value="1"/>
</dbReference>
<keyword evidence="7" id="KW-0997">Cell inner membrane</keyword>
<comment type="function">
    <text evidence="7">Functions as a peptidoglycan terminase that cleaves nascent peptidoglycan strands endolytically to terminate their elongation.</text>
</comment>
<dbReference type="PANTHER" id="PTHR30518">
    <property type="entry name" value="ENDOLYTIC MUREIN TRANSGLYCOSYLASE"/>
    <property type="match status" value="1"/>
</dbReference>
<sequence>MRVLVGLLVLGGILAAGAFLYGRSEWVEPGPLAEATNVVIPRGSSQARAALLLEEEGVLANADRFRILSRAFGETAPIRAGEFRFPAEVSAADALNILQYAEPVQRRITIPEGLPSVLVHERIMAAPFLTGEIDVPEEGSVLPATYNYERGEPRSALLGRMQQAMTETVAELWDERSEDTPVDTPREAVILASIVEKETADPAERPTVAGVYRNRLEIGMRLQADPTIIYPITKGRPLGRRIRQSEIDAVNGYNTYSMTGLPDGPIANPGRESIEAVLNPAETDALYFVADGSGGHAFAETLAEHNENVRAWFALRRARGEMD</sequence>
<gene>
    <name evidence="7" type="primary">mltG</name>
    <name evidence="8" type="ORF">B5C34_04710</name>
</gene>
<dbReference type="PANTHER" id="PTHR30518:SF2">
    <property type="entry name" value="ENDOLYTIC MUREIN TRANSGLYCOSYLASE"/>
    <property type="match status" value="1"/>
</dbReference>
<evidence type="ECO:0000256" key="5">
    <source>
        <dbReference type="ARBA" id="ARBA00023239"/>
    </source>
</evidence>
<comment type="similarity">
    <text evidence="7">Belongs to the transglycosylase MltG family.</text>
</comment>
<keyword evidence="9" id="KW-1185">Reference proteome</keyword>
<evidence type="ECO:0000313" key="9">
    <source>
        <dbReference type="Proteomes" id="UP000198462"/>
    </source>
</evidence>
<feature type="site" description="Important for catalytic activity" evidence="7">
    <location>
        <position position="198"/>
    </location>
</feature>
<evidence type="ECO:0000256" key="1">
    <source>
        <dbReference type="ARBA" id="ARBA00022475"/>
    </source>
</evidence>
<evidence type="ECO:0000256" key="7">
    <source>
        <dbReference type="HAMAP-Rule" id="MF_02065"/>
    </source>
</evidence>
<accession>A0A219BA03</accession>
<keyword evidence="2 7" id="KW-0812">Transmembrane</keyword>
<dbReference type="GO" id="GO:0071555">
    <property type="term" value="P:cell wall organization"/>
    <property type="evidence" value="ECO:0007669"/>
    <property type="project" value="UniProtKB-KW"/>
</dbReference>
<name>A0A219BA03_9SPHN</name>
<reference evidence="9" key="1">
    <citation type="submission" date="2017-05" db="EMBL/GenBank/DDBJ databases">
        <authorList>
            <person name="Lin X."/>
        </authorList>
    </citation>
    <scope>NUCLEOTIDE SEQUENCE [LARGE SCALE GENOMIC DNA]</scope>
    <source>
        <strain evidence="9">JLT2012</strain>
    </source>
</reference>
<comment type="catalytic activity">
    <reaction evidence="7">
        <text>a peptidoglycan chain = a peptidoglycan chain with N-acetyl-1,6-anhydromuramyl-[peptide] at the reducing end + a peptidoglycan chain with N-acetylglucosamine at the non-reducing end.</text>
        <dbReference type="EC" id="4.2.2.29"/>
    </reaction>
</comment>